<organism evidence="1 2">
    <name type="scientific">Thiohalorhabdus denitrificans</name>
    <dbReference type="NCBI Taxonomy" id="381306"/>
    <lineage>
        <taxon>Bacteria</taxon>
        <taxon>Pseudomonadati</taxon>
        <taxon>Pseudomonadota</taxon>
        <taxon>Gammaproteobacteria</taxon>
        <taxon>Thiohalorhabdales</taxon>
        <taxon>Thiohalorhabdaceae</taxon>
        <taxon>Thiohalorhabdus</taxon>
    </lineage>
</organism>
<proteinExistence type="predicted"/>
<dbReference type="InterPro" id="IPR008914">
    <property type="entry name" value="PEBP"/>
</dbReference>
<evidence type="ECO:0000313" key="1">
    <source>
        <dbReference type="EMBL" id="SCX80674.1"/>
    </source>
</evidence>
<dbReference type="OrthoDB" id="9797506at2"/>
<dbReference type="NCBIfam" id="TIGR00481">
    <property type="entry name" value="YbhB/YbcL family Raf kinase inhibitor-like protein"/>
    <property type="match status" value="1"/>
</dbReference>
<accession>A0A0N8PN20</accession>
<reference evidence="2" key="1">
    <citation type="submission" date="2016-10" db="EMBL/GenBank/DDBJ databases">
        <authorList>
            <person name="Varghese N."/>
        </authorList>
    </citation>
    <scope>NUCLEOTIDE SEQUENCE [LARGE SCALE GENOMIC DNA]</scope>
    <source>
        <strain evidence="2">HL 19</strain>
    </source>
</reference>
<dbReference type="InterPro" id="IPR005247">
    <property type="entry name" value="YbhB_YbcL/LppC-like"/>
</dbReference>
<dbReference type="PANTHER" id="PTHR30289">
    <property type="entry name" value="UNCHARACTERIZED PROTEIN YBCL-RELATED"/>
    <property type="match status" value="1"/>
</dbReference>
<dbReference type="PATRIC" id="fig|381306.5.peg.533"/>
<dbReference type="InterPro" id="IPR036610">
    <property type="entry name" value="PEBP-like_sf"/>
</dbReference>
<dbReference type="AlphaFoldDB" id="A0A0N8PN20"/>
<dbReference type="STRING" id="381306.AN478_09420"/>
<dbReference type="RefSeq" id="WP_054966343.1">
    <property type="nucleotide sequence ID" value="NZ_FMUN01000001.1"/>
</dbReference>
<sequence>MSLTLLSGVFRHDHHIPAKYTCDGEDTSPPLEWAGIPRGTRSLALVCDDPDAPGGTFHHWAVWDLPPETTFLEEGFSSPGAPGRFPEGTNDFGRPAYGGPCPPGGHGTHHYRFRLLALDVDHLDLPADATVTQVEEAAGGHVLAETELVGHYEREG</sequence>
<dbReference type="Gene3D" id="3.90.280.10">
    <property type="entry name" value="PEBP-like"/>
    <property type="match status" value="1"/>
</dbReference>
<dbReference type="CDD" id="cd00865">
    <property type="entry name" value="PEBP_bact_arch"/>
    <property type="match status" value="1"/>
</dbReference>
<dbReference type="Proteomes" id="UP000183104">
    <property type="component" value="Unassembled WGS sequence"/>
</dbReference>
<keyword evidence="2" id="KW-1185">Reference proteome</keyword>
<gene>
    <name evidence="1" type="ORF">SAMN05661077_0520</name>
</gene>
<dbReference type="SUPFAM" id="SSF49777">
    <property type="entry name" value="PEBP-like"/>
    <property type="match status" value="1"/>
</dbReference>
<dbReference type="Pfam" id="PF01161">
    <property type="entry name" value="PBP"/>
    <property type="match status" value="1"/>
</dbReference>
<dbReference type="PANTHER" id="PTHR30289:SF1">
    <property type="entry name" value="PEBP (PHOSPHATIDYLETHANOLAMINE-BINDING PROTEIN) FAMILY PROTEIN"/>
    <property type="match status" value="1"/>
</dbReference>
<dbReference type="EMBL" id="FMUN01000001">
    <property type="protein sequence ID" value="SCX80674.1"/>
    <property type="molecule type" value="Genomic_DNA"/>
</dbReference>
<protein>
    <recommendedName>
        <fullName evidence="3">Phospholipid-binding protein, PBP family</fullName>
    </recommendedName>
</protein>
<evidence type="ECO:0008006" key="3">
    <source>
        <dbReference type="Google" id="ProtNLM"/>
    </source>
</evidence>
<name>A0A0N8PN20_9GAMM</name>
<evidence type="ECO:0000313" key="2">
    <source>
        <dbReference type="Proteomes" id="UP000183104"/>
    </source>
</evidence>